<dbReference type="EMBL" id="JBIGIA010000011">
    <property type="protein sequence ID" value="MFG6458235.1"/>
    <property type="molecule type" value="Genomic_DNA"/>
</dbReference>
<accession>A0ABW7G8L5</accession>
<dbReference type="Gene3D" id="3.40.190.10">
    <property type="entry name" value="Periplasmic binding protein-like II"/>
    <property type="match status" value="2"/>
</dbReference>
<dbReference type="Proteomes" id="UP001606305">
    <property type="component" value="Unassembled WGS sequence"/>
</dbReference>
<reference evidence="7 8" key="1">
    <citation type="submission" date="2024-09" db="EMBL/GenBank/DDBJ databases">
        <title>Novel species of the genus Pelomonas and Roseateles isolated from streams.</title>
        <authorList>
            <person name="Lu H."/>
        </authorList>
    </citation>
    <scope>NUCLEOTIDE SEQUENCE [LARGE SCALE GENOMIC DNA]</scope>
    <source>
        <strain evidence="7 8">BYS96W</strain>
    </source>
</reference>
<dbReference type="Pfam" id="PF03466">
    <property type="entry name" value="LysR_substrate"/>
    <property type="match status" value="1"/>
</dbReference>
<evidence type="ECO:0000313" key="8">
    <source>
        <dbReference type="Proteomes" id="UP001606305"/>
    </source>
</evidence>
<feature type="region of interest" description="Disordered" evidence="5">
    <location>
        <begin position="1"/>
        <end position="31"/>
    </location>
</feature>
<comment type="similarity">
    <text evidence="1">Belongs to the LysR transcriptional regulatory family.</text>
</comment>
<dbReference type="PROSITE" id="PS50931">
    <property type="entry name" value="HTH_LYSR"/>
    <property type="match status" value="1"/>
</dbReference>
<dbReference type="InterPro" id="IPR036390">
    <property type="entry name" value="WH_DNA-bd_sf"/>
</dbReference>
<evidence type="ECO:0000256" key="3">
    <source>
        <dbReference type="ARBA" id="ARBA00023125"/>
    </source>
</evidence>
<dbReference type="Gene3D" id="1.10.10.10">
    <property type="entry name" value="Winged helix-like DNA-binding domain superfamily/Winged helix DNA-binding domain"/>
    <property type="match status" value="1"/>
</dbReference>
<evidence type="ECO:0000256" key="5">
    <source>
        <dbReference type="SAM" id="MobiDB-lite"/>
    </source>
</evidence>
<dbReference type="InterPro" id="IPR005119">
    <property type="entry name" value="LysR_subst-bd"/>
</dbReference>
<dbReference type="Pfam" id="PF00126">
    <property type="entry name" value="HTH_1"/>
    <property type="match status" value="1"/>
</dbReference>
<evidence type="ECO:0000256" key="4">
    <source>
        <dbReference type="ARBA" id="ARBA00023163"/>
    </source>
</evidence>
<dbReference type="SUPFAM" id="SSF53850">
    <property type="entry name" value="Periplasmic binding protein-like II"/>
    <property type="match status" value="1"/>
</dbReference>
<evidence type="ECO:0000259" key="6">
    <source>
        <dbReference type="PROSITE" id="PS50931"/>
    </source>
</evidence>
<dbReference type="PANTHER" id="PTHR30118:SF15">
    <property type="entry name" value="TRANSCRIPTIONAL REGULATORY PROTEIN"/>
    <property type="match status" value="1"/>
</dbReference>
<evidence type="ECO:0000256" key="2">
    <source>
        <dbReference type="ARBA" id="ARBA00023015"/>
    </source>
</evidence>
<sequence length="340" mass="36738">MPRPADSAPAIDRSAESAADDANRSPAAARRPAALPRHLDLNLLRAFEALMLERNVTRAATRMALSQPAVSGMLNRLRAAFDDPLFIRSQRGITPTLKAQGLAEPIHRILAEADQLLLPDEFTPATAAFTVTVAATDYALRAVVTPFVVALRAQAPGIKVAVRPLDEATVLERMERGELDLALLTPESTPPELHARRLFDERYVAAMRASHPCAALADWSLDDFCAQDHGIVSLQGGGFTGATDAALALVGRQRRVVMSVPSFVMLLDLIRSTDLVALVPERLIDDPQGLCVKAPPLPVAGFTKLLAWHGRTHGDAGHRWLRQLLVDACARPEPAGPARR</sequence>
<keyword evidence="8" id="KW-1185">Reference proteome</keyword>
<evidence type="ECO:0000313" key="7">
    <source>
        <dbReference type="EMBL" id="MFG6458235.1"/>
    </source>
</evidence>
<dbReference type="InterPro" id="IPR000847">
    <property type="entry name" value="LysR_HTH_N"/>
</dbReference>
<dbReference type="InterPro" id="IPR050389">
    <property type="entry name" value="LysR-type_TF"/>
</dbReference>
<protein>
    <submittedName>
        <fullName evidence="7">LysR family transcriptional regulator</fullName>
    </submittedName>
</protein>
<keyword evidence="4" id="KW-0804">Transcription</keyword>
<keyword evidence="3" id="KW-0238">DNA-binding</keyword>
<comment type="caution">
    <text evidence="7">The sequence shown here is derived from an EMBL/GenBank/DDBJ whole genome shotgun (WGS) entry which is preliminary data.</text>
</comment>
<dbReference type="RefSeq" id="WP_394489088.1">
    <property type="nucleotide sequence ID" value="NZ_JBIGIA010000011.1"/>
</dbReference>
<dbReference type="PRINTS" id="PR00039">
    <property type="entry name" value="HTHLYSR"/>
</dbReference>
<feature type="domain" description="HTH lysR-type" evidence="6">
    <location>
        <begin position="39"/>
        <end position="96"/>
    </location>
</feature>
<dbReference type="PANTHER" id="PTHR30118">
    <property type="entry name" value="HTH-TYPE TRANSCRIPTIONAL REGULATOR LEUO-RELATED"/>
    <property type="match status" value="1"/>
</dbReference>
<dbReference type="InterPro" id="IPR036388">
    <property type="entry name" value="WH-like_DNA-bd_sf"/>
</dbReference>
<name>A0ABW7G8L5_9BURK</name>
<keyword evidence="2" id="KW-0805">Transcription regulation</keyword>
<gene>
    <name evidence="7" type="ORF">ACG00X_15455</name>
</gene>
<organism evidence="7 8">
    <name type="scientific">Pelomonas nitida</name>
    <dbReference type="NCBI Taxonomy" id="3299027"/>
    <lineage>
        <taxon>Bacteria</taxon>
        <taxon>Pseudomonadati</taxon>
        <taxon>Pseudomonadota</taxon>
        <taxon>Betaproteobacteria</taxon>
        <taxon>Burkholderiales</taxon>
        <taxon>Sphaerotilaceae</taxon>
        <taxon>Roseateles</taxon>
    </lineage>
</organism>
<evidence type="ECO:0000256" key="1">
    <source>
        <dbReference type="ARBA" id="ARBA00009437"/>
    </source>
</evidence>
<proteinExistence type="inferred from homology"/>
<dbReference type="SUPFAM" id="SSF46785">
    <property type="entry name" value="Winged helix' DNA-binding domain"/>
    <property type="match status" value="1"/>
</dbReference>